<proteinExistence type="inferred from homology"/>
<dbReference type="EMBL" id="LVYI01000005">
    <property type="protein sequence ID" value="OAP59573.1"/>
    <property type="molecule type" value="Genomic_DNA"/>
</dbReference>
<evidence type="ECO:0000313" key="2">
    <source>
        <dbReference type="EMBL" id="OAP59573.1"/>
    </source>
</evidence>
<dbReference type="Pfam" id="PF02515">
    <property type="entry name" value="CoA_transf_3"/>
    <property type="match status" value="1"/>
</dbReference>
<dbReference type="SUPFAM" id="SSF89796">
    <property type="entry name" value="CoA-transferase family III (CaiB/BaiF)"/>
    <property type="match status" value="2"/>
</dbReference>
<dbReference type="OrthoDB" id="5863171at2759"/>
<dbReference type="Proteomes" id="UP000078343">
    <property type="component" value="Unassembled WGS sequence"/>
</dbReference>
<reference evidence="2 3" key="1">
    <citation type="submission" date="2016-04" db="EMBL/GenBank/DDBJ databases">
        <title>Draft genome of Fonsecaea erecta CBS 125763.</title>
        <authorList>
            <person name="Weiss V.A."/>
            <person name="Vicente V.A."/>
            <person name="Raittz R.T."/>
            <person name="Moreno L.F."/>
            <person name="De Souza E.M."/>
            <person name="Pedrosa F.O."/>
            <person name="Steffens M.B."/>
            <person name="Faoro H."/>
            <person name="Tadra-Sfeir M.Z."/>
            <person name="Najafzadeh M.J."/>
            <person name="Felipe M.S."/>
            <person name="Teixeira M."/>
            <person name="Sun J."/>
            <person name="Xi L."/>
            <person name="Gomes R."/>
            <person name="De Azevedo C.M."/>
            <person name="Salgado C.G."/>
            <person name="Da Silva M.B."/>
            <person name="Nascimento M.F."/>
            <person name="Queiroz-Telles F."/>
            <person name="Attili D.S."/>
            <person name="Gorbushina A."/>
        </authorList>
    </citation>
    <scope>NUCLEOTIDE SEQUENCE [LARGE SCALE GENOMIC DNA]</scope>
    <source>
        <strain evidence="2 3">CBS 125763</strain>
    </source>
</reference>
<dbReference type="InterPro" id="IPR023606">
    <property type="entry name" value="CoA-Trfase_III_dom_1_sf"/>
</dbReference>
<organism evidence="2 3">
    <name type="scientific">Fonsecaea erecta</name>
    <dbReference type="NCBI Taxonomy" id="1367422"/>
    <lineage>
        <taxon>Eukaryota</taxon>
        <taxon>Fungi</taxon>
        <taxon>Dikarya</taxon>
        <taxon>Ascomycota</taxon>
        <taxon>Pezizomycotina</taxon>
        <taxon>Eurotiomycetes</taxon>
        <taxon>Chaetothyriomycetidae</taxon>
        <taxon>Chaetothyriales</taxon>
        <taxon>Herpotrichiellaceae</taxon>
        <taxon>Fonsecaea</taxon>
    </lineage>
</organism>
<dbReference type="GO" id="GO:0003824">
    <property type="term" value="F:catalytic activity"/>
    <property type="evidence" value="ECO:0007669"/>
    <property type="project" value="InterPro"/>
</dbReference>
<dbReference type="GeneID" id="30011039"/>
<comment type="caution">
    <text evidence="2">The sequence shown here is derived from an EMBL/GenBank/DDBJ whole genome shotgun (WGS) entry which is preliminary data.</text>
</comment>
<sequence>MNESQRIATSYLNTILADFGAANSSAKSTVRFTHGFPPVSQTKGTDIHLSLIGAIPSAANALLAARMLELRGGPAQEIEIDLRRSHNYIDPDIGMTPCIWGQEIPVDALIGNPFLRNIFETKDGRHVILSAVYIELVYKWTAFLRCSALESDIRATVKQWDSKVLEAAAAEAGMPMAVVQSEETWAANPHGQHMAKLPIVPIEKRTDAPPKPLSPSPSRPLEGLKVLCCTHAIAGPSSGRTLAEHGASVLQIMFTHGFEHASVYAGANLGCASARLNFHKQEDREHLWTLIQDADVWVDSYREGAIAKFGFSDDAMFARNPSLIISHVRCYGTTGPWARKPGFDMQGSASSGMLAHCGDGLANPQWPPEMVVNDYTTGYFGALRIQSALLQRAQYGGGYVVSPSLTGTAMAIMKHFKTTPTNMPANLTDDALPPESVEGPSGWGYLKTLKPLPNMSKTPQKYDPIFLAQIGSSPPVFPGDEDKWDKDKIQPRKKACTKTDIEAPFLAKMSSLAELSMKYFIPN</sequence>
<evidence type="ECO:0000313" key="3">
    <source>
        <dbReference type="Proteomes" id="UP000078343"/>
    </source>
</evidence>
<protein>
    <recommendedName>
        <fullName evidence="4">CoA-transferase family III</fullName>
    </recommendedName>
</protein>
<dbReference type="PANTHER" id="PTHR48229:SF1">
    <property type="entry name" value="ALPHA METHYLACYL-COA RACEMASE-RELATED"/>
    <property type="match status" value="1"/>
</dbReference>
<dbReference type="AlphaFoldDB" id="A0A178ZK59"/>
<gene>
    <name evidence="2" type="ORF">AYL99_06871</name>
</gene>
<evidence type="ECO:0000256" key="1">
    <source>
        <dbReference type="ARBA" id="ARBA00008383"/>
    </source>
</evidence>
<dbReference type="PANTHER" id="PTHR48229">
    <property type="entry name" value="CAIB/BAIF FAMILY ENZYME (AFU_ORTHOLOGUE AFUA_1G05360)-RELATED"/>
    <property type="match status" value="1"/>
</dbReference>
<accession>A0A178ZK59</accession>
<evidence type="ECO:0008006" key="4">
    <source>
        <dbReference type="Google" id="ProtNLM"/>
    </source>
</evidence>
<dbReference type="RefSeq" id="XP_018692940.1">
    <property type="nucleotide sequence ID" value="XM_018838380.1"/>
</dbReference>
<name>A0A178ZK59_9EURO</name>
<comment type="similarity">
    <text evidence="1">Belongs to the CoA-transferase III family.</text>
</comment>
<keyword evidence="3" id="KW-1185">Reference proteome</keyword>
<dbReference type="Gene3D" id="3.40.50.10540">
    <property type="entry name" value="Crotonobetainyl-coa:carnitine coa-transferase, domain 1"/>
    <property type="match status" value="1"/>
</dbReference>
<dbReference type="STRING" id="1367422.A0A178ZK59"/>
<dbReference type="InterPro" id="IPR052985">
    <property type="entry name" value="CoA-trans_III_biosynth/detox"/>
</dbReference>
<dbReference type="InterPro" id="IPR003673">
    <property type="entry name" value="CoA-Trfase_fam_III"/>
</dbReference>